<dbReference type="InterPro" id="IPR002611">
    <property type="entry name" value="IstB_ATP-bd"/>
</dbReference>
<dbReference type="PANTHER" id="PTHR30050:SF4">
    <property type="entry name" value="ATP-BINDING PROTEIN RV3427C IN INSERTION SEQUENCE-RELATED"/>
    <property type="match status" value="1"/>
</dbReference>
<evidence type="ECO:0000259" key="4">
    <source>
        <dbReference type="SMART" id="SM00382"/>
    </source>
</evidence>
<dbReference type="RefSeq" id="WP_201677981.1">
    <property type="nucleotide sequence ID" value="NZ_JAEQNE010000016.1"/>
</dbReference>
<comment type="similarity">
    <text evidence="1">Belongs to the IS21/IS1162 putative ATP-binding protein family.</text>
</comment>
<keyword evidence="2" id="KW-0547">Nucleotide-binding</keyword>
<dbReference type="CDD" id="cd00009">
    <property type="entry name" value="AAA"/>
    <property type="match status" value="1"/>
</dbReference>
<keyword evidence="6" id="KW-1185">Reference proteome</keyword>
<name>A0A936Z7X4_9BURK</name>
<protein>
    <submittedName>
        <fullName evidence="5">IS21-like element helper ATPase IstB</fullName>
    </submittedName>
</protein>
<dbReference type="PANTHER" id="PTHR30050">
    <property type="entry name" value="CHROMOSOMAL REPLICATION INITIATOR PROTEIN DNAA"/>
    <property type="match status" value="1"/>
</dbReference>
<evidence type="ECO:0000256" key="1">
    <source>
        <dbReference type="ARBA" id="ARBA00008059"/>
    </source>
</evidence>
<sequence length="256" mass="28931">MSMSIPELERTLAQLRLSGARDTLQTRLAQAQASQMTSQELLALLLQDELDRRQSRLIDKRYKDSHLDEKVALAEIDWSFNPKVPRAACFELQTLKFVSEGANALLIGKPGTGKSHVAKAVAYHGVQQGLKVVYVEADTDFGRYALADAREREQMLQRMLAADLLVLDDLFLAKRVSEAAAELLQTLVHQRHRRRASVLVTSNRVIRDWGTYLGDMTMASTILDRLMHRSRLLEFEGKSYRLKEAAQRLAIKAQAD</sequence>
<dbReference type="InterPro" id="IPR003593">
    <property type="entry name" value="AAA+_ATPase"/>
</dbReference>
<comment type="caution">
    <text evidence="5">The sequence shown here is derived from an EMBL/GenBank/DDBJ whole genome shotgun (WGS) entry which is preliminary data.</text>
</comment>
<dbReference type="Pfam" id="PF01695">
    <property type="entry name" value="IstB_IS21"/>
    <property type="match status" value="1"/>
</dbReference>
<dbReference type="Gene3D" id="3.40.50.300">
    <property type="entry name" value="P-loop containing nucleotide triphosphate hydrolases"/>
    <property type="match status" value="1"/>
</dbReference>
<dbReference type="SMART" id="SM00382">
    <property type="entry name" value="AAA"/>
    <property type="match status" value="1"/>
</dbReference>
<evidence type="ECO:0000313" key="5">
    <source>
        <dbReference type="EMBL" id="MBL0395307.1"/>
    </source>
</evidence>
<dbReference type="GO" id="GO:0005524">
    <property type="term" value="F:ATP binding"/>
    <property type="evidence" value="ECO:0007669"/>
    <property type="project" value="UniProtKB-KW"/>
</dbReference>
<evidence type="ECO:0000256" key="2">
    <source>
        <dbReference type="ARBA" id="ARBA00022741"/>
    </source>
</evidence>
<evidence type="ECO:0000313" key="6">
    <source>
        <dbReference type="Proteomes" id="UP000599109"/>
    </source>
</evidence>
<dbReference type="SUPFAM" id="SSF52540">
    <property type="entry name" value="P-loop containing nucleoside triphosphate hydrolases"/>
    <property type="match status" value="1"/>
</dbReference>
<dbReference type="Proteomes" id="UP000599109">
    <property type="component" value="Unassembled WGS sequence"/>
</dbReference>
<keyword evidence="3" id="KW-0067">ATP-binding</keyword>
<evidence type="ECO:0000256" key="3">
    <source>
        <dbReference type="ARBA" id="ARBA00022840"/>
    </source>
</evidence>
<gene>
    <name evidence="5" type="primary">istB</name>
    <name evidence="5" type="ORF">JJ685_29515</name>
</gene>
<dbReference type="InterPro" id="IPR027417">
    <property type="entry name" value="P-loop_NTPase"/>
</dbReference>
<proteinExistence type="inferred from homology"/>
<dbReference type="GO" id="GO:0006260">
    <property type="term" value="P:DNA replication"/>
    <property type="evidence" value="ECO:0007669"/>
    <property type="project" value="TreeGrafter"/>
</dbReference>
<feature type="domain" description="AAA+ ATPase" evidence="4">
    <location>
        <begin position="100"/>
        <end position="233"/>
    </location>
</feature>
<dbReference type="NCBIfam" id="NF038214">
    <property type="entry name" value="IS21_help_AAA"/>
    <property type="match status" value="1"/>
</dbReference>
<dbReference type="InterPro" id="IPR047661">
    <property type="entry name" value="IstB"/>
</dbReference>
<reference evidence="5 6" key="1">
    <citation type="journal article" date="2017" name="Int. J. Syst. Evol. Microbiol.">
        <title>Ramlibacter monticola sp. nov., isolated from forest soil.</title>
        <authorList>
            <person name="Chaudhary D.K."/>
            <person name="Kim J."/>
        </authorList>
    </citation>
    <scope>NUCLEOTIDE SEQUENCE [LARGE SCALE GENOMIC DNA]</scope>
    <source>
        <strain evidence="5 6">KACC 19175</strain>
    </source>
</reference>
<dbReference type="EMBL" id="JAEQNE010000016">
    <property type="protein sequence ID" value="MBL0395307.1"/>
    <property type="molecule type" value="Genomic_DNA"/>
</dbReference>
<dbReference type="PIRSF" id="PIRSF003073">
    <property type="entry name" value="DNAC_TnpB_IstB"/>
    <property type="match status" value="1"/>
</dbReference>
<organism evidence="5 6">
    <name type="scientific">Ramlibacter monticola</name>
    <dbReference type="NCBI Taxonomy" id="1926872"/>
    <lineage>
        <taxon>Bacteria</taxon>
        <taxon>Pseudomonadati</taxon>
        <taxon>Pseudomonadota</taxon>
        <taxon>Betaproteobacteria</taxon>
        <taxon>Burkholderiales</taxon>
        <taxon>Comamonadaceae</taxon>
        <taxon>Ramlibacter</taxon>
    </lineage>
</organism>
<dbReference type="AlphaFoldDB" id="A0A936Z7X4"/>
<accession>A0A936Z7X4</accession>
<dbReference type="InterPro" id="IPR028350">
    <property type="entry name" value="DNAC/IstB-like"/>
</dbReference>